<dbReference type="GO" id="GO:0016740">
    <property type="term" value="F:transferase activity"/>
    <property type="evidence" value="ECO:0007669"/>
    <property type="project" value="UniProtKB-KW"/>
</dbReference>
<dbReference type="Gene3D" id="3.40.50.880">
    <property type="match status" value="1"/>
</dbReference>
<keyword evidence="2" id="KW-0808">Transferase</keyword>
<gene>
    <name evidence="2" type="ORF">BCR42DRAFT_447259</name>
</gene>
<sequence length="337" mass="38254">MNRQLRIAVLVTDTSEAAITDKHGDMFAMFKYAFHQASVEHNKNNYLQQAYFGAEAQPMVEMEFERFDVVNHPPQYPSKDDLENGKFHGLIITGSTRTAYDDLPWIHTLMKFIQDNQYPHIDGLEEHHQQERFKVPLIGVCFGHQIISRALGGPCEKNPNGWEFGPTKIQLTEQGQHYLQSGSRTMMCLNQFHSDHVPYLPPGFVRLATTEPHTSIQAMASTDGRCITSQGHPEIPCHTTAAYLDKLAYHLTPEFIQDTRYRLKAWAPQMDSMWFADRLLKFLLGHLPAPSSSLPLPATSCKSPFITNEYNHVEDSSYFATAPLDLDEQTVPTMALS</sequence>
<dbReference type="InterPro" id="IPR017926">
    <property type="entry name" value="GATASE"/>
</dbReference>
<dbReference type="PANTHER" id="PTHR42695:SF5">
    <property type="entry name" value="GLUTAMINE AMIDOTRANSFERASE YLR126C-RELATED"/>
    <property type="match status" value="1"/>
</dbReference>
<keyword evidence="2" id="KW-0315">Glutamine amidotransferase</keyword>
<dbReference type="CDD" id="cd01741">
    <property type="entry name" value="GATase1_1"/>
    <property type="match status" value="1"/>
</dbReference>
<dbReference type="STRING" id="90262.A0A1X2IX06"/>
<dbReference type="PANTHER" id="PTHR42695">
    <property type="entry name" value="GLUTAMINE AMIDOTRANSFERASE YLR126C-RELATED"/>
    <property type="match status" value="1"/>
</dbReference>
<dbReference type="SUPFAM" id="SSF52317">
    <property type="entry name" value="Class I glutamine amidotransferase-like"/>
    <property type="match status" value="1"/>
</dbReference>
<accession>A0A1X2IX06</accession>
<evidence type="ECO:0000313" key="2">
    <source>
        <dbReference type="EMBL" id="ORZ23596.1"/>
    </source>
</evidence>
<dbReference type="Pfam" id="PF00117">
    <property type="entry name" value="GATase"/>
    <property type="match status" value="1"/>
</dbReference>
<feature type="domain" description="Glutamine amidotransferase" evidence="1">
    <location>
        <begin position="132"/>
        <end position="238"/>
    </location>
</feature>
<comment type="caution">
    <text evidence="2">The sequence shown here is derived from an EMBL/GenBank/DDBJ whole genome shotgun (WGS) entry which is preliminary data.</text>
</comment>
<protein>
    <submittedName>
        <fullName evidence="2">Class I glutamine amidotransferase-like protein</fullName>
    </submittedName>
</protein>
<name>A0A1X2IX06_9FUNG</name>
<dbReference type="PROSITE" id="PS51273">
    <property type="entry name" value="GATASE_TYPE_1"/>
    <property type="match status" value="1"/>
</dbReference>
<dbReference type="GO" id="GO:0005829">
    <property type="term" value="C:cytosol"/>
    <property type="evidence" value="ECO:0007669"/>
    <property type="project" value="TreeGrafter"/>
</dbReference>
<dbReference type="GO" id="GO:0005634">
    <property type="term" value="C:nucleus"/>
    <property type="evidence" value="ECO:0007669"/>
    <property type="project" value="TreeGrafter"/>
</dbReference>
<evidence type="ECO:0000259" key="1">
    <source>
        <dbReference type="Pfam" id="PF00117"/>
    </source>
</evidence>
<dbReference type="InterPro" id="IPR044992">
    <property type="entry name" value="ChyE-like"/>
</dbReference>
<dbReference type="OrthoDB" id="92161at2759"/>
<keyword evidence="3" id="KW-1185">Reference proteome</keyword>
<organism evidence="2 3">
    <name type="scientific">Absidia repens</name>
    <dbReference type="NCBI Taxonomy" id="90262"/>
    <lineage>
        <taxon>Eukaryota</taxon>
        <taxon>Fungi</taxon>
        <taxon>Fungi incertae sedis</taxon>
        <taxon>Mucoromycota</taxon>
        <taxon>Mucoromycotina</taxon>
        <taxon>Mucoromycetes</taxon>
        <taxon>Mucorales</taxon>
        <taxon>Cunninghamellaceae</taxon>
        <taxon>Absidia</taxon>
    </lineage>
</organism>
<dbReference type="EMBL" id="MCGE01000003">
    <property type="protein sequence ID" value="ORZ23596.1"/>
    <property type="molecule type" value="Genomic_DNA"/>
</dbReference>
<evidence type="ECO:0000313" key="3">
    <source>
        <dbReference type="Proteomes" id="UP000193560"/>
    </source>
</evidence>
<dbReference type="InterPro" id="IPR029062">
    <property type="entry name" value="Class_I_gatase-like"/>
</dbReference>
<proteinExistence type="predicted"/>
<dbReference type="AlphaFoldDB" id="A0A1X2IX06"/>
<reference evidence="2 3" key="1">
    <citation type="submission" date="2016-07" db="EMBL/GenBank/DDBJ databases">
        <title>Pervasive Adenine N6-methylation of Active Genes in Fungi.</title>
        <authorList>
            <consortium name="DOE Joint Genome Institute"/>
            <person name="Mondo S.J."/>
            <person name="Dannebaum R.O."/>
            <person name="Kuo R.C."/>
            <person name="Labutti K."/>
            <person name="Haridas S."/>
            <person name="Kuo A."/>
            <person name="Salamov A."/>
            <person name="Ahrendt S.R."/>
            <person name="Lipzen A."/>
            <person name="Sullivan W."/>
            <person name="Andreopoulos W.B."/>
            <person name="Clum A."/>
            <person name="Lindquist E."/>
            <person name="Daum C."/>
            <person name="Ramamoorthy G.K."/>
            <person name="Gryganskyi A."/>
            <person name="Culley D."/>
            <person name="Magnuson J.K."/>
            <person name="James T.Y."/>
            <person name="O'Malley M.A."/>
            <person name="Stajich J.E."/>
            <person name="Spatafora J.W."/>
            <person name="Visel A."/>
            <person name="Grigoriev I.V."/>
        </authorList>
    </citation>
    <scope>NUCLEOTIDE SEQUENCE [LARGE SCALE GENOMIC DNA]</scope>
    <source>
        <strain evidence="2 3">NRRL 1336</strain>
    </source>
</reference>
<dbReference type="Proteomes" id="UP000193560">
    <property type="component" value="Unassembled WGS sequence"/>
</dbReference>